<name>A0A4D5R9F3_SCOVI</name>
<dbReference type="EMBL" id="GGNE01000202">
    <property type="protein sequence ID" value="MIC88743.1"/>
    <property type="molecule type" value="Transcribed_RNA"/>
</dbReference>
<comment type="similarity">
    <text evidence="1 2">Belongs to the complex I NDUFA12 subunit family.</text>
</comment>
<dbReference type="InterPro" id="IPR007763">
    <property type="entry name" value="NDUFA12"/>
</dbReference>
<organism evidence="3">
    <name type="scientific">Scolopendra viridis</name>
    <name type="common">Giant centipede</name>
    <dbReference type="NCBI Taxonomy" id="118503"/>
    <lineage>
        <taxon>Eukaryota</taxon>
        <taxon>Metazoa</taxon>
        <taxon>Ecdysozoa</taxon>
        <taxon>Arthropoda</taxon>
        <taxon>Myriapoda</taxon>
        <taxon>Chilopoda</taxon>
        <taxon>Pleurostigmophora</taxon>
        <taxon>Scolopendromorpha</taxon>
        <taxon>Scolopendridae</taxon>
        <taxon>Scolopendra</taxon>
    </lineage>
</organism>
<dbReference type="PANTHER" id="PTHR12910:SF2">
    <property type="entry name" value="NADH DEHYDROGENASE [UBIQUINONE] 1 ALPHA SUBCOMPLEX SUBUNIT 12"/>
    <property type="match status" value="1"/>
</dbReference>
<keyword evidence="2" id="KW-0813">Transport</keyword>
<keyword evidence="2" id="KW-0679">Respiratory chain</keyword>
<protein>
    <recommendedName>
        <fullName evidence="2">NADH dehydrogenase [ubiquinone] 1 alpha subcomplex subunit 12</fullName>
    </recommendedName>
</protein>
<keyword evidence="3" id="KW-0830">Ubiquinone</keyword>
<proteinExistence type="inferred from homology"/>
<dbReference type="PANTHER" id="PTHR12910">
    <property type="entry name" value="NADH-UBIQUINONE OXIDOREDUCTASE SUBUNIT B17.2"/>
    <property type="match status" value="1"/>
</dbReference>
<accession>A0A4D5R9F3</accession>
<evidence type="ECO:0000313" key="3">
    <source>
        <dbReference type="EMBL" id="MIC88743.1"/>
    </source>
</evidence>
<dbReference type="GO" id="GO:0045271">
    <property type="term" value="C:respiratory chain complex I"/>
    <property type="evidence" value="ECO:0007669"/>
    <property type="project" value="InterPro"/>
</dbReference>
<comment type="function">
    <text evidence="2">Accessory subunit of the mitochondrial membrane respiratory chain NADH dehydrogenase (Complex I), that is believed not to be involved in catalysis. Complex I functions in the transfer of electrons from NADH to the respiratory chain. The immediate electron acceptor for the enzyme is believed to be ubiquinone.</text>
</comment>
<sequence>MAKFLGLDKVKRGFDIIRANGGILSSLFKLYRMDDIKIGTLVGTDPYGNKYFENKMYFYGRNRWVEYADHINMDYDGSQVPAEWHRWLHYMTDDPPSKVPPKKYPWMIAHTENLSGTSGAYQPYSTTRPKIESWVPPKAKK</sequence>
<reference evidence="3" key="1">
    <citation type="journal article" date="2018" name="Toxicon">
        <title>Venom-gland transcriptomics and venom proteomics of the giant Florida blue centipede, Scolopendra viridis.</title>
        <authorList>
            <person name="Ward M.J."/>
            <person name="Rokyta D.R."/>
        </authorList>
    </citation>
    <scope>NUCLEOTIDE SEQUENCE</scope>
    <source>
        <tissue evidence="3">Venom gland</tissue>
    </source>
</reference>
<comment type="subunit">
    <text evidence="2">Complex I is composed of 45 different subunits.</text>
</comment>
<comment type="subcellular location">
    <subcellularLocation>
        <location evidence="2">Mitochondrion inner membrane</location>
        <topology evidence="2">Peripheral membrane protein</topology>
        <orientation evidence="2">Matrix side</orientation>
    </subcellularLocation>
</comment>
<dbReference type="AlphaFoldDB" id="A0A4D5R9F3"/>
<dbReference type="GO" id="GO:0005743">
    <property type="term" value="C:mitochondrial inner membrane"/>
    <property type="evidence" value="ECO:0007669"/>
    <property type="project" value="UniProtKB-SubCell"/>
</dbReference>
<evidence type="ECO:0000256" key="1">
    <source>
        <dbReference type="ARBA" id="ARBA00007355"/>
    </source>
</evidence>
<keyword evidence="2" id="KW-0249">Electron transport</keyword>
<dbReference type="Pfam" id="PF05071">
    <property type="entry name" value="NDUFA12"/>
    <property type="match status" value="1"/>
</dbReference>
<keyword evidence="2" id="KW-0472">Membrane</keyword>
<evidence type="ECO:0000256" key="2">
    <source>
        <dbReference type="RuleBase" id="RU363103"/>
    </source>
</evidence>
<keyword evidence="2" id="KW-0999">Mitochondrion inner membrane</keyword>
<dbReference type="GO" id="GO:0006979">
    <property type="term" value="P:response to oxidative stress"/>
    <property type="evidence" value="ECO:0007669"/>
    <property type="project" value="TreeGrafter"/>
</dbReference>
<keyword evidence="2" id="KW-0496">Mitochondrion</keyword>